<gene>
    <name evidence="8" type="ORF">FGG08_007229</name>
</gene>
<protein>
    <recommendedName>
        <fullName evidence="6">Beta-xylanase</fullName>
        <ecNumber evidence="6">3.2.1.8</ecNumber>
    </recommendedName>
</protein>
<dbReference type="PANTHER" id="PTHR31490">
    <property type="entry name" value="GLYCOSYL HYDROLASE"/>
    <property type="match status" value="1"/>
</dbReference>
<evidence type="ECO:0000256" key="1">
    <source>
        <dbReference type="ARBA" id="ARBA00007495"/>
    </source>
</evidence>
<dbReference type="Proteomes" id="UP000698800">
    <property type="component" value="Unassembled WGS sequence"/>
</dbReference>
<proteinExistence type="inferred from homology"/>
<dbReference type="PROSITE" id="PS51760">
    <property type="entry name" value="GH10_2"/>
    <property type="match status" value="1"/>
</dbReference>
<accession>A0A9P8HWR9</accession>
<name>A0A9P8HWR9_9PEZI</name>
<dbReference type="InterPro" id="IPR001000">
    <property type="entry name" value="GH10_dom"/>
</dbReference>
<reference evidence="8" key="1">
    <citation type="submission" date="2021-03" db="EMBL/GenBank/DDBJ databases">
        <title>Comparative genomics and phylogenomic investigation of the class Geoglossomycetes provide insights into ecological specialization and systematics.</title>
        <authorList>
            <person name="Melie T."/>
            <person name="Pirro S."/>
            <person name="Miller A.N."/>
            <person name="Quandt A."/>
        </authorList>
    </citation>
    <scope>NUCLEOTIDE SEQUENCE</scope>
    <source>
        <strain evidence="8">GBOQ0MN5Z8</strain>
    </source>
</reference>
<evidence type="ECO:0000256" key="6">
    <source>
        <dbReference type="RuleBase" id="RU361174"/>
    </source>
</evidence>
<sequence>MYHYRSLSTAAEGHVRSAARGLKRGTLQRALALCVLATASFLLTASCKAQESVPPLKDAFKGKFLIGTALNYPALRGEAPLDLAVATKHFDALTCGNSMKPDFLQAKEGTFTFAEGDRLVEIAEKCGATPIGHTLVWHQQTPKWFFEGEGGKPLTREVALARMRKHIATVVGHYKGRVKQWDVVNEAINDGPGVLRDTPWRKAIGDDYIAEAFKAAHEADPDAILIYNDYNIEMGYKRPKAIELLKSLIAQKVPINAVGIQGHWLMDSPNVIEVEEAIKEFSALGLKVMITEMDIDVLPRKYQGADLNAREAMTPEQEAVMNPYTKGLPDEVAKAQAERYKQVFEMFLRHKDVIGRVTLWGPHDADSWLNNFPIRGRTNYPMPFDRQGKPKPAFFAIQKAAEADGKK</sequence>
<evidence type="ECO:0000256" key="5">
    <source>
        <dbReference type="ARBA" id="ARBA00023326"/>
    </source>
</evidence>
<dbReference type="EMBL" id="JAGHQL010000263">
    <property type="protein sequence ID" value="KAH0534182.1"/>
    <property type="molecule type" value="Genomic_DNA"/>
</dbReference>
<dbReference type="InterPro" id="IPR044846">
    <property type="entry name" value="GH10"/>
</dbReference>
<dbReference type="Gene3D" id="3.20.20.80">
    <property type="entry name" value="Glycosidases"/>
    <property type="match status" value="1"/>
</dbReference>
<keyword evidence="3 6" id="KW-0119">Carbohydrate metabolism</keyword>
<dbReference type="OrthoDB" id="3055998at2759"/>
<evidence type="ECO:0000313" key="8">
    <source>
        <dbReference type="EMBL" id="KAH0534182.1"/>
    </source>
</evidence>
<keyword evidence="9" id="KW-1185">Reference proteome</keyword>
<dbReference type="PRINTS" id="PR00134">
    <property type="entry name" value="GLHYDRLASE10"/>
</dbReference>
<comment type="catalytic activity">
    <reaction evidence="6">
        <text>Endohydrolysis of (1-&gt;4)-beta-D-xylosidic linkages in xylans.</text>
        <dbReference type="EC" id="3.2.1.8"/>
    </reaction>
</comment>
<keyword evidence="5 6" id="KW-0624">Polysaccharide degradation</keyword>
<dbReference type="GO" id="GO:0031176">
    <property type="term" value="F:endo-1,4-beta-xylanase activity"/>
    <property type="evidence" value="ECO:0007669"/>
    <property type="project" value="UniProtKB-EC"/>
</dbReference>
<comment type="similarity">
    <text evidence="1 6">Belongs to the glycosyl hydrolase 10 (cellulase F) family.</text>
</comment>
<keyword evidence="4 6" id="KW-0326">Glycosidase</keyword>
<organism evidence="8 9">
    <name type="scientific">Glutinoglossum americanum</name>
    <dbReference type="NCBI Taxonomy" id="1670608"/>
    <lineage>
        <taxon>Eukaryota</taxon>
        <taxon>Fungi</taxon>
        <taxon>Dikarya</taxon>
        <taxon>Ascomycota</taxon>
        <taxon>Pezizomycotina</taxon>
        <taxon>Geoglossomycetes</taxon>
        <taxon>Geoglossales</taxon>
        <taxon>Geoglossaceae</taxon>
        <taxon>Glutinoglossum</taxon>
    </lineage>
</organism>
<evidence type="ECO:0000256" key="3">
    <source>
        <dbReference type="ARBA" id="ARBA00023277"/>
    </source>
</evidence>
<dbReference type="Pfam" id="PF00331">
    <property type="entry name" value="Glyco_hydro_10"/>
    <property type="match status" value="1"/>
</dbReference>
<comment type="caution">
    <text evidence="8">The sequence shown here is derived from an EMBL/GenBank/DDBJ whole genome shotgun (WGS) entry which is preliminary data.</text>
</comment>
<evidence type="ECO:0000256" key="2">
    <source>
        <dbReference type="ARBA" id="ARBA00022801"/>
    </source>
</evidence>
<dbReference type="SMART" id="SM00633">
    <property type="entry name" value="Glyco_10"/>
    <property type="match status" value="1"/>
</dbReference>
<dbReference type="PANTHER" id="PTHR31490:SF90">
    <property type="entry name" value="ENDO-1,4-BETA-XYLANASE A"/>
    <property type="match status" value="1"/>
</dbReference>
<dbReference type="GO" id="GO:0000272">
    <property type="term" value="P:polysaccharide catabolic process"/>
    <property type="evidence" value="ECO:0007669"/>
    <property type="project" value="UniProtKB-KW"/>
</dbReference>
<evidence type="ECO:0000256" key="4">
    <source>
        <dbReference type="ARBA" id="ARBA00023295"/>
    </source>
</evidence>
<dbReference type="AlphaFoldDB" id="A0A9P8HWR9"/>
<dbReference type="InterPro" id="IPR017853">
    <property type="entry name" value="GH"/>
</dbReference>
<feature type="domain" description="GH10" evidence="7">
    <location>
        <begin position="50"/>
        <end position="400"/>
    </location>
</feature>
<evidence type="ECO:0000259" key="7">
    <source>
        <dbReference type="PROSITE" id="PS51760"/>
    </source>
</evidence>
<keyword evidence="2 6" id="KW-0378">Hydrolase</keyword>
<evidence type="ECO:0000313" key="9">
    <source>
        <dbReference type="Proteomes" id="UP000698800"/>
    </source>
</evidence>
<dbReference type="EC" id="3.2.1.8" evidence="6"/>
<dbReference type="SUPFAM" id="SSF51445">
    <property type="entry name" value="(Trans)glycosidases"/>
    <property type="match status" value="1"/>
</dbReference>